<proteinExistence type="inferred from homology"/>
<comment type="similarity">
    <text evidence="1">Belongs to the PPR family. P subfamily.</text>
</comment>
<evidence type="ECO:0000313" key="4">
    <source>
        <dbReference type="Proteomes" id="UP000288805"/>
    </source>
</evidence>
<dbReference type="AlphaFoldDB" id="A0A438DQY5"/>
<dbReference type="Proteomes" id="UP000288805">
    <property type="component" value="Unassembled WGS sequence"/>
</dbReference>
<dbReference type="EMBL" id="QGNW01001520">
    <property type="protein sequence ID" value="RVW37887.1"/>
    <property type="molecule type" value="Genomic_DNA"/>
</dbReference>
<reference evidence="2 4" key="1">
    <citation type="journal article" date="2018" name="PLoS Genet.">
        <title>Population sequencing reveals clonal diversity and ancestral inbreeding in the grapevine cultivar Chardonnay.</title>
        <authorList>
            <person name="Roach M.J."/>
            <person name="Johnson D.L."/>
            <person name="Bohlmann J."/>
            <person name="van Vuuren H.J."/>
            <person name="Jones S.J."/>
            <person name="Pretorius I.S."/>
            <person name="Schmidt S.A."/>
            <person name="Borneman A.R."/>
        </authorList>
    </citation>
    <scope>NUCLEOTIDE SEQUENCE [LARGE SCALE GENOMIC DNA]</scope>
    <source>
        <strain evidence="4">cv. Chardonnay</strain>
        <strain evidence="2">I10V1</strain>
        <tissue evidence="2">Leaf</tissue>
    </source>
</reference>
<protein>
    <recommendedName>
        <fullName evidence="5">Pentatricopeptide repeat-containing protein, mitochondrial</fullName>
    </recommendedName>
</protein>
<accession>A0A438DQY5</accession>
<name>A0A438DQY5_VITVI</name>
<evidence type="ECO:0000256" key="1">
    <source>
        <dbReference type="ARBA" id="ARBA00007626"/>
    </source>
</evidence>
<comment type="caution">
    <text evidence="2">The sequence shown here is derived from an EMBL/GenBank/DDBJ whole genome shotgun (WGS) entry which is preliminary data.</text>
</comment>
<dbReference type="PANTHER" id="PTHR45717">
    <property type="entry name" value="OS12G0527900 PROTEIN"/>
    <property type="match status" value="1"/>
</dbReference>
<evidence type="ECO:0000313" key="3">
    <source>
        <dbReference type="EMBL" id="RVW95853.1"/>
    </source>
</evidence>
<sequence length="123" mass="14382">MSLSLNRLLNSRSGFPWKRLFGHFFSSTAAHTRSFSLYRRMSPLYWRISPLGDSKISMVPVLDEWVQKGRTVNEEELRDIIQKLNHYRRFKHALEYTKNLKTCGMWLAAQFGCGVVNVASWPD</sequence>
<dbReference type="PANTHER" id="PTHR45717:SF10">
    <property type="entry name" value="OS10G0501000 PROTEIN"/>
    <property type="match status" value="1"/>
</dbReference>
<gene>
    <name evidence="3" type="ORF">CK203_025836</name>
    <name evidence="2" type="ORF">CK203_094206</name>
</gene>
<evidence type="ECO:0008006" key="5">
    <source>
        <dbReference type="Google" id="ProtNLM"/>
    </source>
</evidence>
<evidence type="ECO:0000313" key="2">
    <source>
        <dbReference type="EMBL" id="RVW37887.1"/>
    </source>
</evidence>
<organism evidence="2 4">
    <name type="scientific">Vitis vinifera</name>
    <name type="common">Grape</name>
    <dbReference type="NCBI Taxonomy" id="29760"/>
    <lineage>
        <taxon>Eukaryota</taxon>
        <taxon>Viridiplantae</taxon>
        <taxon>Streptophyta</taxon>
        <taxon>Embryophyta</taxon>
        <taxon>Tracheophyta</taxon>
        <taxon>Spermatophyta</taxon>
        <taxon>Magnoliopsida</taxon>
        <taxon>eudicotyledons</taxon>
        <taxon>Gunneridae</taxon>
        <taxon>Pentapetalae</taxon>
        <taxon>rosids</taxon>
        <taxon>Vitales</taxon>
        <taxon>Vitaceae</taxon>
        <taxon>Viteae</taxon>
        <taxon>Vitis</taxon>
    </lineage>
</organism>
<dbReference type="EMBL" id="QGNW01000111">
    <property type="protein sequence ID" value="RVW95853.1"/>
    <property type="molecule type" value="Genomic_DNA"/>
</dbReference>